<dbReference type="CDD" id="cd04301">
    <property type="entry name" value="NAT_SF"/>
    <property type="match status" value="1"/>
</dbReference>
<dbReference type="InterPro" id="IPR000182">
    <property type="entry name" value="GNAT_dom"/>
</dbReference>
<dbReference type="Pfam" id="PF00583">
    <property type="entry name" value="Acetyltransf_1"/>
    <property type="match status" value="1"/>
</dbReference>
<dbReference type="AlphaFoldDB" id="A0A8J8SZ62"/>
<keyword evidence="3" id="KW-1185">Reference proteome</keyword>
<comment type="caution">
    <text evidence="2">The sequence shown here is derived from an EMBL/GenBank/DDBJ whole genome shotgun (WGS) entry which is preliminary data.</text>
</comment>
<dbReference type="OrthoDB" id="326188at2759"/>
<dbReference type="GO" id="GO:0016747">
    <property type="term" value="F:acyltransferase activity, transferring groups other than amino-acyl groups"/>
    <property type="evidence" value="ECO:0007669"/>
    <property type="project" value="InterPro"/>
</dbReference>
<gene>
    <name evidence="2" type="ORF">FGO68_gene14191</name>
</gene>
<organism evidence="2 3">
    <name type="scientific">Halteria grandinella</name>
    <dbReference type="NCBI Taxonomy" id="5974"/>
    <lineage>
        <taxon>Eukaryota</taxon>
        <taxon>Sar</taxon>
        <taxon>Alveolata</taxon>
        <taxon>Ciliophora</taxon>
        <taxon>Intramacronucleata</taxon>
        <taxon>Spirotrichea</taxon>
        <taxon>Stichotrichia</taxon>
        <taxon>Sporadotrichida</taxon>
        <taxon>Halteriidae</taxon>
        <taxon>Halteria</taxon>
    </lineage>
</organism>
<feature type="domain" description="N-acetyltransferase" evidence="1">
    <location>
        <begin position="139"/>
        <end position="217"/>
    </location>
</feature>
<sequence length="257" mass="29824">MLSPSKTQERGVLHETDAYLFRYPETEDEIIDHENVLVGSRFSGNPQYVLMEISRETIARISFLERDQEISNQQRIAVFDKSTGTICGAFGVSRLDQEVSIPDFNVKFSHDPAILRMYEHYYQLEHSLKMTYPKYFQDLSKICVMHAFAVAPEYRGRGIATLMNEVSIKRAKELGCKYMIAFMVSPETQHIGRKYGFQLLVEQGYERDGLYDQLMLEKKGQEFSERQLKKIEEIKDKFNGREPIYQAVLLTLDDSSS</sequence>
<dbReference type="Gene3D" id="3.40.630.30">
    <property type="match status" value="1"/>
</dbReference>
<dbReference type="Proteomes" id="UP000785679">
    <property type="component" value="Unassembled WGS sequence"/>
</dbReference>
<protein>
    <recommendedName>
        <fullName evidence="1">N-acetyltransferase domain-containing protein</fullName>
    </recommendedName>
</protein>
<reference evidence="2" key="1">
    <citation type="submission" date="2019-06" db="EMBL/GenBank/DDBJ databases">
        <authorList>
            <person name="Zheng W."/>
        </authorList>
    </citation>
    <scope>NUCLEOTIDE SEQUENCE</scope>
    <source>
        <strain evidence="2">QDHG01</strain>
    </source>
</reference>
<evidence type="ECO:0000313" key="2">
    <source>
        <dbReference type="EMBL" id="TNV76262.1"/>
    </source>
</evidence>
<dbReference type="SUPFAM" id="SSF55729">
    <property type="entry name" value="Acyl-CoA N-acyltransferases (Nat)"/>
    <property type="match status" value="1"/>
</dbReference>
<dbReference type="InterPro" id="IPR016181">
    <property type="entry name" value="Acyl_CoA_acyltransferase"/>
</dbReference>
<evidence type="ECO:0000259" key="1">
    <source>
        <dbReference type="PROSITE" id="PS51186"/>
    </source>
</evidence>
<dbReference type="PROSITE" id="PS51186">
    <property type="entry name" value="GNAT"/>
    <property type="match status" value="1"/>
</dbReference>
<evidence type="ECO:0000313" key="3">
    <source>
        <dbReference type="Proteomes" id="UP000785679"/>
    </source>
</evidence>
<dbReference type="EMBL" id="RRYP01013896">
    <property type="protein sequence ID" value="TNV76262.1"/>
    <property type="molecule type" value="Genomic_DNA"/>
</dbReference>
<name>A0A8J8SZ62_HALGN</name>
<proteinExistence type="predicted"/>
<accession>A0A8J8SZ62</accession>